<dbReference type="SUPFAM" id="SSF54211">
    <property type="entry name" value="Ribosomal protein S5 domain 2-like"/>
    <property type="match status" value="1"/>
</dbReference>
<dbReference type="Pfam" id="PF13481">
    <property type="entry name" value="AAA_25"/>
    <property type="match status" value="1"/>
</dbReference>
<dbReference type="InterPro" id="IPR014721">
    <property type="entry name" value="Ribsml_uS5_D2-typ_fold_subgr"/>
</dbReference>
<evidence type="ECO:0000256" key="3">
    <source>
        <dbReference type="ARBA" id="ARBA00022763"/>
    </source>
</evidence>
<dbReference type="SUPFAM" id="SSF52540">
    <property type="entry name" value="P-loop containing nucleoside triphosphate hydrolases"/>
    <property type="match status" value="1"/>
</dbReference>
<feature type="domain" description="RecA family profile 1" evidence="15">
    <location>
        <begin position="70"/>
        <end position="219"/>
    </location>
</feature>
<evidence type="ECO:0000256" key="1">
    <source>
        <dbReference type="ARBA" id="ARBA00022723"/>
    </source>
</evidence>
<keyword evidence="10 11" id="KW-0234">DNA repair</keyword>
<comment type="similarity">
    <text evidence="11 13">Belongs to the RecA family. RadA subfamily.</text>
</comment>
<dbReference type="Pfam" id="PF13541">
    <property type="entry name" value="ChlI"/>
    <property type="match status" value="1"/>
</dbReference>
<dbReference type="PANTHER" id="PTHR32472">
    <property type="entry name" value="DNA REPAIR PROTEIN RADA"/>
    <property type="match status" value="1"/>
</dbReference>
<keyword evidence="6 13" id="KW-0862">Zinc</keyword>
<dbReference type="HAMAP" id="MF_01498">
    <property type="entry name" value="RadA_bact"/>
    <property type="match status" value="1"/>
</dbReference>
<evidence type="ECO:0000313" key="17">
    <source>
        <dbReference type="Proteomes" id="UP000326838"/>
    </source>
</evidence>
<dbReference type="GO" id="GO:0016787">
    <property type="term" value="F:hydrolase activity"/>
    <property type="evidence" value="ECO:0007669"/>
    <property type="project" value="UniProtKB-KW"/>
</dbReference>
<sequence length="511" mass="53604">MASRRPAPAPYRCTECGWTTSKWAGRCGECQQWGTVVEAAAQTGVLRNFSPVAPSAARAARPITEFTTAESPRRPSGVAEFDRVLGGGIVPGAAILLSGEPGVGKSTLLLEVAAQAARDGNRVLYVSAEESTAQVRLRAERTGALHDELYLASETDLATLIGHVDEVKPSLLIVDSVQTVSSSLSEGLAGHPSQVREVAATLIRIAKERGLPVLIVGHVTKDGSIAGPRLLEHLVDVVCHFEGDRQTSLRFVRALKNRFGPTDEVGCFEMTGDGISEVPDPSGLFLGKGAPVSGTCVTVALEGRRALPVEIQALVIPTSAPNPRRVVNGVESSRVAMILAVLERRARLKLSERDVYVSTVGGVKLTEPGADLAIALAISSAATDRAIPHQVAAFGELSLTGEIRPVAQLAQRRTEAGRLGYTGLIDAGVQDLTSALERLRLLPDSGGPGEDAPVERGASRGRREPSADRASSPARREQSAGPSRPAARIPDRVAAGSGMAADDGIAEHPGF</sequence>
<comment type="domain">
    <text evidence="11">The middle region has homology to RecA with ATPase motifs including the RadA KNRFG motif, while the C-terminus is homologous to Lon protease.</text>
</comment>
<name>A0A5N0TQG6_9MICO</name>
<evidence type="ECO:0000256" key="11">
    <source>
        <dbReference type="HAMAP-Rule" id="MF_01498"/>
    </source>
</evidence>
<proteinExistence type="inferred from homology"/>
<evidence type="ECO:0000259" key="15">
    <source>
        <dbReference type="PROSITE" id="PS50162"/>
    </source>
</evidence>
<feature type="binding site" evidence="11">
    <location>
        <begin position="99"/>
        <end position="106"/>
    </location>
    <ligand>
        <name>ATP</name>
        <dbReference type="ChEBI" id="CHEBI:30616"/>
    </ligand>
</feature>
<dbReference type="PRINTS" id="PR01874">
    <property type="entry name" value="DNAREPAIRADA"/>
</dbReference>
<dbReference type="Pfam" id="PF18073">
    <property type="entry name" value="Zn_ribbon_LapB"/>
    <property type="match status" value="1"/>
</dbReference>
<evidence type="ECO:0000256" key="10">
    <source>
        <dbReference type="ARBA" id="ARBA00023204"/>
    </source>
</evidence>
<dbReference type="InterPro" id="IPR003593">
    <property type="entry name" value="AAA+_ATPase"/>
</dbReference>
<dbReference type="FunFam" id="3.40.50.300:FF:000050">
    <property type="entry name" value="DNA repair protein RadA"/>
    <property type="match status" value="1"/>
</dbReference>
<dbReference type="InterPro" id="IPR027417">
    <property type="entry name" value="P-loop_NTPase"/>
</dbReference>
<dbReference type="GO" id="GO:0003684">
    <property type="term" value="F:damaged DNA binding"/>
    <property type="evidence" value="ECO:0007669"/>
    <property type="project" value="InterPro"/>
</dbReference>
<accession>A0A5N0TQG6</accession>
<dbReference type="RefSeq" id="WP_150891531.1">
    <property type="nucleotide sequence ID" value="NZ_VYUY01000002.1"/>
</dbReference>
<feature type="compositionally biased region" description="Basic and acidic residues" evidence="14">
    <location>
        <begin position="453"/>
        <end position="467"/>
    </location>
</feature>
<dbReference type="GO" id="GO:0140664">
    <property type="term" value="F:ATP-dependent DNA damage sensor activity"/>
    <property type="evidence" value="ECO:0007669"/>
    <property type="project" value="InterPro"/>
</dbReference>
<gene>
    <name evidence="11 16" type="primary">radA</name>
    <name evidence="16" type="ORF">F6B40_00420</name>
</gene>
<dbReference type="GO" id="GO:0000725">
    <property type="term" value="P:recombinational repair"/>
    <property type="evidence" value="ECO:0007669"/>
    <property type="project" value="UniProtKB-UniRule"/>
</dbReference>
<dbReference type="Proteomes" id="UP000326838">
    <property type="component" value="Unassembled WGS sequence"/>
</dbReference>
<dbReference type="InterPro" id="IPR041166">
    <property type="entry name" value="Rubredoxin_2"/>
</dbReference>
<dbReference type="InterPro" id="IPR020568">
    <property type="entry name" value="Ribosomal_Su5_D2-typ_SF"/>
</dbReference>
<dbReference type="GO" id="GO:0005829">
    <property type="term" value="C:cytosol"/>
    <property type="evidence" value="ECO:0007669"/>
    <property type="project" value="TreeGrafter"/>
</dbReference>
<evidence type="ECO:0000256" key="2">
    <source>
        <dbReference type="ARBA" id="ARBA00022741"/>
    </source>
</evidence>
<dbReference type="NCBIfam" id="TIGR00416">
    <property type="entry name" value="sms"/>
    <property type="match status" value="1"/>
</dbReference>
<dbReference type="SMART" id="SM00382">
    <property type="entry name" value="AAA"/>
    <property type="match status" value="1"/>
</dbReference>
<dbReference type="CDD" id="cd01121">
    <property type="entry name" value="RadA_SMS_N"/>
    <property type="match status" value="1"/>
</dbReference>
<feature type="short sequence motif" description="RadA KNRFG motif" evidence="11">
    <location>
        <begin position="256"/>
        <end position="260"/>
    </location>
</feature>
<comment type="function">
    <text evidence="13">DNA-dependent ATPase involved in processing of recombination intermediates, plays a role in repairing DNA breaks. Stimulates the branch migration of RecA-mediated strand transfer reactions, allowing the 3' invading strand to extend heteroduplex DNA faster. Binds ssDNA in the presence of ADP but not other nucleotides, has ATPase activity that is stimulated by ssDNA and various branched DNA structures, but inhibited by SSB. Does not have RecA's homology-searching function.</text>
</comment>
<comment type="function">
    <text evidence="11">Plays a role in repairing double-strand DNA breaks, probably involving stabilizing or processing branched DNA or blocked replication forks.</text>
</comment>
<comment type="caution">
    <text evidence="16">The sequence shown here is derived from an EMBL/GenBank/DDBJ whole genome shotgun (WGS) entry which is preliminary data.</text>
</comment>
<keyword evidence="1 11" id="KW-0479">Metal-binding</keyword>
<keyword evidence="9 11" id="KW-0238">DNA-binding</keyword>
<dbReference type="GO" id="GO:0005524">
    <property type="term" value="F:ATP binding"/>
    <property type="evidence" value="ECO:0007669"/>
    <property type="project" value="UniProtKB-UniRule"/>
</dbReference>
<feature type="region of interest" description="Disordered" evidence="14">
    <location>
        <begin position="441"/>
        <end position="511"/>
    </location>
</feature>
<keyword evidence="17" id="KW-1185">Reference proteome</keyword>
<reference evidence="17" key="1">
    <citation type="submission" date="2019-09" db="EMBL/GenBank/DDBJ databases">
        <title>Mumia zhuanghuii sp. nov. isolated from the intestinal contents of plateau pika (Ochotona curzoniae) in the Qinghai-Tibet plateau of China.</title>
        <authorList>
            <person name="Tian Z."/>
        </authorList>
    </citation>
    <scope>NUCLEOTIDE SEQUENCE [LARGE SCALE GENOMIC DNA]</scope>
    <source>
        <strain evidence="17">L-033</strain>
    </source>
</reference>
<protein>
    <recommendedName>
        <fullName evidence="11 12">DNA repair protein RadA</fullName>
    </recommendedName>
</protein>
<dbReference type="PANTHER" id="PTHR32472:SF10">
    <property type="entry name" value="DNA REPAIR PROTEIN RADA-LIKE PROTEIN"/>
    <property type="match status" value="1"/>
</dbReference>
<evidence type="ECO:0000256" key="14">
    <source>
        <dbReference type="SAM" id="MobiDB-lite"/>
    </source>
</evidence>
<evidence type="ECO:0000256" key="8">
    <source>
        <dbReference type="ARBA" id="ARBA00023016"/>
    </source>
</evidence>
<evidence type="ECO:0000256" key="12">
    <source>
        <dbReference type="NCBIfam" id="TIGR00416"/>
    </source>
</evidence>
<dbReference type="EMBL" id="VYUY01000002">
    <property type="protein sequence ID" value="KAA9136156.1"/>
    <property type="molecule type" value="Genomic_DNA"/>
</dbReference>
<dbReference type="Gene3D" id="3.30.230.10">
    <property type="match status" value="1"/>
</dbReference>
<keyword evidence="7 11" id="KW-0067">ATP-binding</keyword>
<keyword evidence="8 11" id="KW-0346">Stress response</keyword>
<dbReference type="InterPro" id="IPR004504">
    <property type="entry name" value="DNA_repair_RadA"/>
</dbReference>
<keyword evidence="2 11" id="KW-0547">Nucleotide-binding</keyword>
<dbReference type="InterPro" id="IPR020588">
    <property type="entry name" value="RecA_ATP-bd"/>
</dbReference>
<keyword evidence="4 13" id="KW-0863">Zinc-finger</keyword>
<evidence type="ECO:0000256" key="5">
    <source>
        <dbReference type="ARBA" id="ARBA00022801"/>
    </source>
</evidence>
<organism evidence="16 17">
    <name type="scientific">Microbacterium caowuchunii</name>
    <dbReference type="NCBI Taxonomy" id="2614638"/>
    <lineage>
        <taxon>Bacteria</taxon>
        <taxon>Bacillati</taxon>
        <taxon>Actinomycetota</taxon>
        <taxon>Actinomycetes</taxon>
        <taxon>Micrococcales</taxon>
        <taxon>Microbacteriaceae</taxon>
        <taxon>Microbacterium</taxon>
    </lineage>
</organism>
<keyword evidence="5" id="KW-0378">Hydrolase</keyword>
<evidence type="ECO:0000256" key="6">
    <source>
        <dbReference type="ARBA" id="ARBA00022833"/>
    </source>
</evidence>
<dbReference type="AlphaFoldDB" id="A0A5N0TQG6"/>
<evidence type="ECO:0000256" key="9">
    <source>
        <dbReference type="ARBA" id="ARBA00023125"/>
    </source>
</evidence>
<dbReference type="GO" id="GO:0008270">
    <property type="term" value="F:zinc ion binding"/>
    <property type="evidence" value="ECO:0007669"/>
    <property type="project" value="UniProtKB-KW"/>
</dbReference>
<evidence type="ECO:0000256" key="7">
    <source>
        <dbReference type="ARBA" id="ARBA00022840"/>
    </source>
</evidence>
<keyword evidence="3 11" id="KW-0227">DNA damage</keyword>
<dbReference type="PROSITE" id="PS50162">
    <property type="entry name" value="RECA_2"/>
    <property type="match status" value="1"/>
</dbReference>
<evidence type="ECO:0000256" key="4">
    <source>
        <dbReference type="ARBA" id="ARBA00022771"/>
    </source>
</evidence>
<dbReference type="Gene3D" id="3.40.50.300">
    <property type="entry name" value="P-loop containing nucleotide triphosphate hydrolases"/>
    <property type="match status" value="1"/>
</dbReference>
<feature type="region of interest" description="Lon-protease-like" evidence="11">
    <location>
        <begin position="354"/>
        <end position="511"/>
    </location>
</feature>
<evidence type="ECO:0000256" key="13">
    <source>
        <dbReference type="RuleBase" id="RU003555"/>
    </source>
</evidence>
<evidence type="ECO:0000313" key="16">
    <source>
        <dbReference type="EMBL" id="KAA9136156.1"/>
    </source>
</evidence>